<dbReference type="InterPro" id="IPR013762">
    <property type="entry name" value="Integrase-like_cat_sf"/>
</dbReference>
<dbReference type="RefSeq" id="WP_106537112.1">
    <property type="nucleotide sequence ID" value="NZ_ML142900.1"/>
</dbReference>
<dbReference type="SUPFAM" id="SSF56349">
    <property type="entry name" value="DNA breaking-rejoining enzymes"/>
    <property type="match status" value="1"/>
</dbReference>
<dbReference type="PROSITE" id="PS51898">
    <property type="entry name" value="TYR_RECOMBINASE"/>
    <property type="match status" value="1"/>
</dbReference>
<dbReference type="GO" id="GO:0003677">
    <property type="term" value="F:DNA binding"/>
    <property type="evidence" value="ECO:0007669"/>
    <property type="project" value="UniProtKB-KW"/>
</dbReference>
<dbReference type="OrthoDB" id="148546at2"/>
<dbReference type="Proteomes" id="UP000243528">
    <property type="component" value="Unassembled WGS sequence"/>
</dbReference>
<comment type="caution">
    <text evidence="5">The sequence shown here is derived from an EMBL/GenBank/DDBJ whole genome shotgun (WGS) entry which is preliminary data.</text>
</comment>
<dbReference type="PANTHER" id="PTHR30349">
    <property type="entry name" value="PHAGE INTEGRASE-RELATED"/>
    <property type="match status" value="1"/>
</dbReference>
<accession>A0A2P8E3P8</accession>
<dbReference type="Gene3D" id="1.10.150.130">
    <property type="match status" value="1"/>
</dbReference>
<dbReference type="InterPro" id="IPR002104">
    <property type="entry name" value="Integrase_catalytic"/>
</dbReference>
<proteinExistence type="inferred from homology"/>
<dbReference type="AlphaFoldDB" id="A0A2P8E3P8"/>
<sequence>MAYTEPRTGGHIGRYRVDGDLKATAVFKRKRDALAEAEKQEESAKRQDWTDPARAKITVGEWYPMWLDQLEVSDKTRAGYDDRQKRIALVWDGVPLKRIAREDFVKWVRTMQGAKGGPVGDTTRNDTAKQFVRMIDAAVADDRLPRNPVRDRSGKLPKIPAREREREHRYLDAEDVHLLAETARDVEPTPERGRETEALIYLMAYCGPRPGEVAAFNERDFNRKKGTIRVVKAYSTVGGKLILGPTKTHERRTIRLPEFVANKLGVMLDDRNGRSPDEPLFRSPRGMRLRIVEWARKVFKPAAAKAGVDPLVPYDLRHTAASLAVASGATVLAVQKMLGHKDAAMTLNVYADLFDGDVVDLAQRLSKVAEAEVEDDAA</sequence>
<feature type="domain" description="Tyr recombinase" evidence="4">
    <location>
        <begin position="166"/>
        <end position="366"/>
    </location>
</feature>
<dbReference type="Gene3D" id="1.10.443.10">
    <property type="entry name" value="Intergrase catalytic core"/>
    <property type="match status" value="1"/>
</dbReference>
<evidence type="ECO:0000256" key="3">
    <source>
        <dbReference type="ARBA" id="ARBA00023172"/>
    </source>
</evidence>
<dbReference type="InterPro" id="IPR050090">
    <property type="entry name" value="Tyrosine_recombinase_XerCD"/>
</dbReference>
<dbReference type="GO" id="GO:0006310">
    <property type="term" value="P:DNA recombination"/>
    <property type="evidence" value="ECO:0007669"/>
    <property type="project" value="UniProtKB-KW"/>
</dbReference>
<protein>
    <submittedName>
        <fullName evidence="5">Phage integrase family protein</fullName>
    </submittedName>
</protein>
<evidence type="ECO:0000259" key="4">
    <source>
        <dbReference type="PROSITE" id="PS51898"/>
    </source>
</evidence>
<reference evidence="5 6" key="1">
    <citation type="submission" date="2018-03" db="EMBL/GenBank/DDBJ databases">
        <title>Genomic Encyclopedia of Archaeal and Bacterial Type Strains, Phase II (KMG-II): from individual species to whole genera.</title>
        <authorList>
            <person name="Goeker M."/>
        </authorList>
    </citation>
    <scope>NUCLEOTIDE SEQUENCE [LARGE SCALE GENOMIC DNA]</scope>
    <source>
        <strain evidence="5 6">DSM 45211</strain>
    </source>
</reference>
<keyword evidence="6" id="KW-1185">Reference proteome</keyword>
<dbReference type="EMBL" id="PYGE01000006">
    <property type="protein sequence ID" value="PSL04089.1"/>
    <property type="molecule type" value="Genomic_DNA"/>
</dbReference>
<name>A0A2P8E3P8_9ACTN</name>
<dbReference type="InterPro" id="IPR011010">
    <property type="entry name" value="DNA_brk_join_enz"/>
</dbReference>
<comment type="similarity">
    <text evidence="1">Belongs to the 'phage' integrase family.</text>
</comment>
<dbReference type="PANTHER" id="PTHR30349:SF64">
    <property type="entry name" value="PROPHAGE INTEGRASE INTD-RELATED"/>
    <property type="match status" value="1"/>
</dbReference>
<organism evidence="5 6">
    <name type="scientific">Haloactinopolyspora alba</name>
    <dbReference type="NCBI Taxonomy" id="648780"/>
    <lineage>
        <taxon>Bacteria</taxon>
        <taxon>Bacillati</taxon>
        <taxon>Actinomycetota</taxon>
        <taxon>Actinomycetes</taxon>
        <taxon>Jiangellales</taxon>
        <taxon>Jiangellaceae</taxon>
        <taxon>Haloactinopolyspora</taxon>
    </lineage>
</organism>
<evidence type="ECO:0000256" key="1">
    <source>
        <dbReference type="ARBA" id="ARBA00008857"/>
    </source>
</evidence>
<keyword evidence="3" id="KW-0233">DNA recombination</keyword>
<evidence type="ECO:0000256" key="2">
    <source>
        <dbReference type="ARBA" id="ARBA00023125"/>
    </source>
</evidence>
<dbReference type="GO" id="GO:0015074">
    <property type="term" value="P:DNA integration"/>
    <property type="evidence" value="ECO:0007669"/>
    <property type="project" value="InterPro"/>
</dbReference>
<evidence type="ECO:0000313" key="5">
    <source>
        <dbReference type="EMBL" id="PSL04089.1"/>
    </source>
</evidence>
<dbReference type="CDD" id="cd01189">
    <property type="entry name" value="INT_ICEBs1_C_like"/>
    <property type="match status" value="1"/>
</dbReference>
<keyword evidence="2" id="KW-0238">DNA-binding</keyword>
<dbReference type="Pfam" id="PF00589">
    <property type="entry name" value="Phage_integrase"/>
    <property type="match status" value="1"/>
</dbReference>
<dbReference type="InterPro" id="IPR010998">
    <property type="entry name" value="Integrase_recombinase_N"/>
</dbReference>
<gene>
    <name evidence="5" type="ORF">CLV30_10692</name>
</gene>
<evidence type="ECO:0000313" key="6">
    <source>
        <dbReference type="Proteomes" id="UP000243528"/>
    </source>
</evidence>